<comment type="caution">
    <text evidence="1">The sequence shown here is derived from an EMBL/GenBank/DDBJ whole genome shotgun (WGS) entry which is preliminary data.</text>
</comment>
<name>A0A2D0KE38_9GAMM</name>
<accession>A0A2D0KE38</accession>
<organism evidence="1 2">
    <name type="scientific">Xenorhabdus ishibashii</name>
    <dbReference type="NCBI Taxonomy" id="1034471"/>
    <lineage>
        <taxon>Bacteria</taxon>
        <taxon>Pseudomonadati</taxon>
        <taxon>Pseudomonadota</taxon>
        <taxon>Gammaproteobacteria</taxon>
        <taxon>Enterobacterales</taxon>
        <taxon>Morganellaceae</taxon>
        <taxon>Xenorhabdus</taxon>
    </lineage>
</organism>
<gene>
    <name evidence="1" type="ORF">Xish_00817</name>
</gene>
<keyword evidence="1" id="KW-0436">Ligase</keyword>
<dbReference type="AlphaFoldDB" id="A0A2D0KE38"/>
<keyword evidence="2" id="KW-1185">Reference proteome</keyword>
<protein>
    <submittedName>
        <fullName evidence="1">Amino acid--ligase 2</fullName>
        <ecNumber evidence="1">6.2.1.-</ecNumber>
    </submittedName>
</protein>
<evidence type="ECO:0000313" key="2">
    <source>
        <dbReference type="Proteomes" id="UP000222168"/>
    </source>
</evidence>
<reference evidence="1 2" key="1">
    <citation type="journal article" date="2017" name="Nat. Microbiol.">
        <title>Natural product diversity associated with the nematode symbionts Photorhabdus and Xenorhabdus.</title>
        <authorList>
            <person name="Tobias N.J."/>
            <person name="Wolff H."/>
            <person name="Djahanschiri B."/>
            <person name="Grundmann F."/>
            <person name="Kronenwerth M."/>
            <person name="Shi Y.M."/>
            <person name="Simonyi S."/>
            <person name="Grun P."/>
            <person name="Shapiro-Ilan D."/>
            <person name="Pidot S.J."/>
            <person name="Stinear T.P."/>
            <person name="Ebersberger I."/>
            <person name="Bode H.B."/>
        </authorList>
    </citation>
    <scope>NUCLEOTIDE SEQUENCE [LARGE SCALE GENOMIC DNA]</scope>
    <source>
        <strain evidence="1 2">DSM 22670</strain>
    </source>
</reference>
<dbReference type="EC" id="6.2.1.-" evidence="1"/>
<dbReference type="RefSeq" id="WP_099116820.1">
    <property type="nucleotide sequence ID" value="NZ_NJAK01000001.1"/>
</dbReference>
<dbReference type="OrthoDB" id="583154at2"/>
<dbReference type="Proteomes" id="UP000222168">
    <property type="component" value="Unassembled WGS sequence"/>
</dbReference>
<dbReference type="InterPro" id="IPR045864">
    <property type="entry name" value="aa-tRNA-synth_II/BPL/LPL"/>
</dbReference>
<dbReference type="SUPFAM" id="SSF55681">
    <property type="entry name" value="Class II aaRS and biotin synthetases"/>
    <property type="match status" value="1"/>
</dbReference>
<proteinExistence type="predicted"/>
<evidence type="ECO:0000313" key="1">
    <source>
        <dbReference type="EMBL" id="PHM61678.1"/>
    </source>
</evidence>
<dbReference type="Gene3D" id="3.30.930.10">
    <property type="entry name" value="Bira Bifunctional Protein, Domain 2"/>
    <property type="match status" value="1"/>
</dbReference>
<dbReference type="EMBL" id="NJAK01000001">
    <property type="protein sequence ID" value="PHM61678.1"/>
    <property type="molecule type" value="Genomic_DNA"/>
</dbReference>
<sequence>MINTLIDRNWLSLNGSSERLIGYRFHGELYETYQLLDKMLISLAGMEGVLIPHSCNTLLPTEVLDRIGFFDKLPANPMFALPHIPPTQPGSKLVLSPSTCYHTFAALENKIHQNAPTLYTAKGECHRFEPDVNALGRLVNFTMREFILIGPPTDVIHFCDRIFERILRFLNYIDDNFRQETANDVFYGENSVVTQKIQRALGVKKEVITSCHIGNALSVGSRNYHRNLFTEKFNIHTHSPNEELHSSCVAFGMERLLLSLISKIPEFNNTLLYERINEASLCVEEERA</sequence>
<dbReference type="GO" id="GO:0016874">
    <property type="term" value="F:ligase activity"/>
    <property type="evidence" value="ECO:0007669"/>
    <property type="project" value="UniProtKB-KW"/>
</dbReference>